<reference evidence="2" key="1">
    <citation type="journal article" date="2010" name="Genome Res.">
        <title>Population genomic sequencing of Coccidioides fungi reveals recent hybridization and transposon control.</title>
        <authorList>
            <person name="Neafsey D.E."/>
            <person name="Barker B.M."/>
            <person name="Sharpton T.J."/>
            <person name="Stajich J.E."/>
            <person name="Park D.J."/>
            <person name="Whiston E."/>
            <person name="Hung C.-Y."/>
            <person name="McMahan C."/>
            <person name="White J."/>
            <person name="Sykes S."/>
            <person name="Heiman D."/>
            <person name="Young S."/>
            <person name="Zeng Q."/>
            <person name="Abouelleil A."/>
            <person name="Aftuck L."/>
            <person name="Bessette D."/>
            <person name="Brown A."/>
            <person name="FitzGerald M."/>
            <person name="Lui A."/>
            <person name="Macdonald J.P."/>
            <person name="Priest M."/>
            <person name="Orbach M.J."/>
            <person name="Galgiani J.N."/>
            <person name="Kirkland T.N."/>
            <person name="Cole G.T."/>
            <person name="Birren B.W."/>
            <person name="Henn M.R."/>
            <person name="Taylor J.W."/>
            <person name="Rounsley S.D."/>
        </authorList>
    </citation>
    <scope>NUCLEOTIDE SEQUENCE [LARGE SCALE GENOMIC DNA]</scope>
    <source>
        <strain evidence="2">RMSCC 2394</strain>
    </source>
</reference>
<dbReference type="Proteomes" id="UP000054565">
    <property type="component" value="Unassembled WGS sequence"/>
</dbReference>
<gene>
    <name evidence="1" type="ORF">CIRG_02902</name>
</gene>
<evidence type="ECO:0000313" key="1">
    <source>
        <dbReference type="EMBL" id="KMP03210.1"/>
    </source>
</evidence>
<proteinExistence type="predicted"/>
<accession>A0A0J6Y634</accession>
<dbReference type="EMBL" id="DS028094">
    <property type="protein sequence ID" value="KMP03210.1"/>
    <property type="molecule type" value="Genomic_DNA"/>
</dbReference>
<evidence type="ECO:0000313" key="2">
    <source>
        <dbReference type="Proteomes" id="UP000054565"/>
    </source>
</evidence>
<protein>
    <submittedName>
        <fullName evidence="1">Uncharacterized protein</fullName>
    </submittedName>
</protein>
<dbReference type="AlphaFoldDB" id="A0A0J6Y634"/>
<name>A0A0J6Y634_COCIT</name>
<organism evidence="1 2">
    <name type="scientific">Coccidioides immitis RMSCC 2394</name>
    <dbReference type="NCBI Taxonomy" id="404692"/>
    <lineage>
        <taxon>Eukaryota</taxon>
        <taxon>Fungi</taxon>
        <taxon>Dikarya</taxon>
        <taxon>Ascomycota</taxon>
        <taxon>Pezizomycotina</taxon>
        <taxon>Eurotiomycetes</taxon>
        <taxon>Eurotiomycetidae</taxon>
        <taxon>Onygenales</taxon>
        <taxon>Onygenaceae</taxon>
        <taxon>Coccidioides</taxon>
    </lineage>
</organism>
<sequence>MKKRKEGQDQLLRTPYEGCKFDDMRRHQAKKGWHFLKRAGLCSDPSAERKARPDRQHALDEMRWMDGWLLTRHGFTICFEKNDNPRETPVTDSAHVFHTVPSELADILRSRDGLS</sequence>